<gene>
    <name evidence="1" type="ORF">M621_16305</name>
</gene>
<dbReference type="KEGG" id="sry:M621_16305"/>
<reference evidence="1 2" key="1">
    <citation type="journal article" date="2013" name="Genome Announc.">
        <title>Genome Sequence of Serratia plymuthica Strain S13, an Endophyte with Germination- and Plant-Growth-Promoting Activity from the Flower of Styrian Oil Pumpkin.</title>
        <authorList>
            <person name="Muller H."/>
            <person name="Furnkranz M."/>
            <person name="Grube M."/>
            <person name="Berg G."/>
        </authorList>
    </citation>
    <scope>NUCLEOTIDE SEQUENCE [LARGE SCALE GENOMIC DNA]</scope>
    <source>
        <strain evidence="1">S13</strain>
    </source>
</reference>
<dbReference type="EMBL" id="CP006566">
    <property type="protein sequence ID" value="AGP47145.1"/>
    <property type="molecule type" value="Genomic_DNA"/>
</dbReference>
<sequence length="36" mass="4034">MGFSPISPELSFFLTQKKDDRPLRGFCDVAFGSLLI</sequence>
<name>S4YSE3_SERPL</name>
<accession>S4YSE3</accession>
<protein>
    <submittedName>
        <fullName evidence="1">Uncharacterized protein</fullName>
    </submittedName>
</protein>
<organism evidence="1 2">
    <name type="scientific">Serratia plymuthica S13</name>
    <dbReference type="NCBI Taxonomy" id="1348660"/>
    <lineage>
        <taxon>Bacteria</taxon>
        <taxon>Pseudomonadati</taxon>
        <taxon>Pseudomonadota</taxon>
        <taxon>Gammaproteobacteria</taxon>
        <taxon>Enterobacterales</taxon>
        <taxon>Yersiniaceae</taxon>
        <taxon>Serratia</taxon>
    </lineage>
</organism>
<evidence type="ECO:0000313" key="2">
    <source>
        <dbReference type="Proteomes" id="UP000014900"/>
    </source>
</evidence>
<dbReference type="Proteomes" id="UP000014900">
    <property type="component" value="Chromosome"/>
</dbReference>
<dbReference type="AlphaFoldDB" id="S4YSE3"/>
<proteinExistence type="predicted"/>
<evidence type="ECO:0000313" key="1">
    <source>
        <dbReference type="EMBL" id="AGP47145.1"/>
    </source>
</evidence>
<dbReference type="HOGENOM" id="CLU_3358428_0_0_6"/>